<dbReference type="AlphaFoldDB" id="A0A174HGJ3"/>
<protein>
    <submittedName>
        <fullName evidence="1">Uncharacterized protein</fullName>
    </submittedName>
</protein>
<dbReference type="EMBL" id="CYZH01000014">
    <property type="protein sequence ID" value="CUO72025.1"/>
    <property type="molecule type" value="Genomic_DNA"/>
</dbReference>
<accession>A0A174HGJ3</accession>
<dbReference type="Proteomes" id="UP000095517">
    <property type="component" value="Unassembled WGS sequence"/>
</dbReference>
<reference evidence="1 2" key="1">
    <citation type="submission" date="2015-09" db="EMBL/GenBank/DDBJ databases">
        <authorList>
            <consortium name="Pathogen Informatics"/>
        </authorList>
    </citation>
    <scope>NUCLEOTIDE SEQUENCE [LARGE SCALE GENOMIC DNA]</scope>
    <source>
        <strain evidence="1 2">2789STDY5608840</strain>
    </source>
</reference>
<name>A0A174HGJ3_9BACE</name>
<proteinExistence type="predicted"/>
<evidence type="ECO:0000313" key="1">
    <source>
        <dbReference type="EMBL" id="CUO72025.1"/>
    </source>
</evidence>
<organism evidence="1 2">
    <name type="scientific">Bacteroides finegoldii</name>
    <dbReference type="NCBI Taxonomy" id="338188"/>
    <lineage>
        <taxon>Bacteria</taxon>
        <taxon>Pseudomonadati</taxon>
        <taxon>Bacteroidota</taxon>
        <taxon>Bacteroidia</taxon>
        <taxon>Bacteroidales</taxon>
        <taxon>Bacteroidaceae</taxon>
        <taxon>Bacteroides</taxon>
    </lineage>
</organism>
<evidence type="ECO:0000313" key="2">
    <source>
        <dbReference type="Proteomes" id="UP000095517"/>
    </source>
</evidence>
<gene>
    <name evidence="1" type="ORF">ERS852397_02636</name>
</gene>
<sequence length="34" mass="3805">MKYLFSSQNESGLCRKYVSAGHMEGESPLRSNVV</sequence>